<evidence type="ECO:0000256" key="18">
    <source>
        <dbReference type="ARBA" id="ARBA00045957"/>
    </source>
</evidence>
<dbReference type="PRINTS" id="PR00370">
    <property type="entry name" value="FMOXYGENASE"/>
</dbReference>
<proteinExistence type="inferred from homology"/>
<evidence type="ECO:0000256" key="14">
    <source>
        <dbReference type="ARBA" id="ARBA00034528"/>
    </source>
</evidence>
<evidence type="ECO:0000256" key="21">
    <source>
        <dbReference type="ARBA" id="ARBA00048088"/>
    </source>
</evidence>
<comment type="caution">
    <text evidence="24">The sequence shown here is derived from an EMBL/GenBank/DDBJ whole genome shotgun (WGS) entry which is preliminary data.</text>
</comment>
<evidence type="ECO:0000256" key="7">
    <source>
        <dbReference type="ARBA" id="ARBA00022827"/>
    </source>
</evidence>
<evidence type="ECO:0000256" key="1">
    <source>
        <dbReference type="ARBA" id="ARBA00001974"/>
    </source>
</evidence>
<keyword evidence="9 23" id="KW-1133">Transmembrane helix</keyword>
<evidence type="ECO:0000256" key="4">
    <source>
        <dbReference type="ARBA" id="ARBA00022630"/>
    </source>
</evidence>
<dbReference type="InterPro" id="IPR020946">
    <property type="entry name" value="Flavin_mOase-like"/>
</dbReference>
<dbReference type="FunFam" id="3.50.50.60:FF:000159">
    <property type="entry name" value="Dimethylaniline monooxygenase [N-oxide-forming]"/>
    <property type="match status" value="1"/>
</dbReference>
<comment type="catalytic activity">
    <reaction evidence="22">
        <text>N,N-dimethylaniline + NADPH + O2 + H(+) = N,N-dimethylaniline N-oxide + NADP(+) + H2O</text>
        <dbReference type="Rhea" id="RHEA:24468"/>
        <dbReference type="ChEBI" id="CHEBI:15377"/>
        <dbReference type="ChEBI" id="CHEBI:15378"/>
        <dbReference type="ChEBI" id="CHEBI:15379"/>
        <dbReference type="ChEBI" id="CHEBI:16269"/>
        <dbReference type="ChEBI" id="CHEBI:17735"/>
        <dbReference type="ChEBI" id="CHEBI:57783"/>
        <dbReference type="ChEBI" id="CHEBI:58349"/>
        <dbReference type="EC" id="1.14.13.8"/>
    </reaction>
    <physiologicalReaction direction="left-to-right" evidence="22">
        <dbReference type="Rhea" id="RHEA:24469"/>
    </physiologicalReaction>
</comment>
<keyword evidence="8" id="KW-0521">NADP</keyword>
<evidence type="ECO:0000256" key="15">
    <source>
        <dbReference type="ARBA" id="ARBA00034536"/>
    </source>
</evidence>
<keyword evidence="12 23" id="KW-0472">Membrane</keyword>
<keyword evidence="11" id="KW-0503">Monooxygenase</keyword>
<dbReference type="Proteomes" id="UP000266861">
    <property type="component" value="Unassembled WGS sequence"/>
</dbReference>
<keyword evidence="25" id="KW-1185">Reference proteome</keyword>
<protein>
    <recommendedName>
        <fullName evidence="15">Flavin-containing monooxygenase 1</fullName>
        <ecNumber evidence="14">1.14.13.148</ecNumber>
    </recommendedName>
    <alternativeName>
        <fullName evidence="17">Dimethylaniline monooxygenase [N-oxide-forming] 1</fullName>
    </alternativeName>
    <alternativeName>
        <fullName evidence="13">Dimethylaniline oxidase 1</fullName>
    </alternativeName>
    <alternativeName>
        <fullName evidence="16">Trimethylamine monooxygenase</fullName>
    </alternativeName>
</protein>
<dbReference type="GO" id="GO:0050661">
    <property type="term" value="F:NADP binding"/>
    <property type="evidence" value="ECO:0007669"/>
    <property type="project" value="InterPro"/>
</dbReference>
<evidence type="ECO:0000256" key="8">
    <source>
        <dbReference type="ARBA" id="ARBA00022857"/>
    </source>
</evidence>
<dbReference type="GO" id="GO:0004499">
    <property type="term" value="F:N,N-dimethylaniline monooxygenase activity"/>
    <property type="evidence" value="ECO:0007669"/>
    <property type="project" value="InterPro"/>
</dbReference>
<dbReference type="GO" id="GO:0050660">
    <property type="term" value="F:flavin adenine dinucleotide binding"/>
    <property type="evidence" value="ECO:0007669"/>
    <property type="project" value="InterPro"/>
</dbReference>
<dbReference type="EMBL" id="PQFF01000403">
    <property type="protein sequence ID" value="RHZ52388.1"/>
    <property type="molecule type" value="Genomic_DNA"/>
</dbReference>
<accession>A0A397GRU5</accession>
<evidence type="ECO:0000256" key="13">
    <source>
        <dbReference type="ARBA" id="ARBA00029725"/>
    </source>
</evidence>
<dbReference type="PANTHER" id="PTHR23023">
    <property type="entry name" value="DIMETHYLANILINE MONOOXYGENASE"/>
    <property type="match status" value="1"/>
</dbReference>
<keyword evidence="10" id="KW-0560">Oxidoreductase</keyword>
<evidence type="ECO:0000256" key="11">
    <source>
        <dbReference type="ARBA" id="ARBA00023033"/>
    </source>
</evidence>
<evidence type="ECO:0000256" key="22">
    <source>
        <dbReference type="ARBA" id="ARBA00049443"/>
    </source>
</evidence>
<keyword evidence="7" id="KW-0274">FAD</keyword>
<comment type="cofactor">
    <cofactor evidence="1">
        <name>FAD</name>
        <dbReference type="ChEBI" id="CHEBI:57692"/>
    </cofactor>
</comment>
<feature type="transmembrane region" description="Helical" evidence="23">
    <location>
        <begin position="542"/>
        <end position="561"/>
    </location>
</feature>
<dbReference type="Gene3D" id="3.50.50.60">
    <property type="entry name" value="FAD/NAD(P)-binding domain"/>
    <property type="match status" value="2"/>
</dbReference>
<evidence type="ECO:0000256" key="9">
    <source>
        <dbReference type="ARBA" id="ARBA00022989"/>
    </source>
</evidence>
<evidence type="ECO:0000256" key="23">
    <source>
        <dbReference type="SAM" id="Phobius"/>
    </source>
</evidence>
<organism evidence="24 25">
    <name type="scientific">Diversispora epigaea</name>
    <dbReference type="NCBI Taxonomy" id="1348612"/>
    <lineage>
        <taxon>Eukaryota</taxon>
        <taxon>Fungi</taxon>
        <taxon>Fungi incertae sedis</taxon>
        <taxon>Mucoromycota</taxon>
        <taxon>Glomeromycotina</taxon>
        <taxon>Glomeromycetes</taxon>
        <taxon>Diversisporales</taxon>
        <taxon>Diversisporaceae</taxon>
        <taxon>Diversispora</taxon>
    </lineage>
</organism>
<dbReference type="OrthoDB" id="66881at2759"/>
<comment type="function">
    <text evidence="18">Broad spectrum monooxygenase that catalyzes the oxygenation of a wide variety of nitrogen- and sulfur-containing compounds including xenobiotics. Catalyzes the S-oxygenation of hypotaurine to produce taurine, an organic osmolyte involved in cell volume regulation as well as a variety of cytoprotective and developmental processes. In vitro, catalyzes the N-oxygenation of trimethylamine (TMA) to produce trimethylamine N-oxide (TMAO) and could therefore participate to the detoxification of this compound that is generated by the action of gut microbiota from dietary precursors such as choline, choline containing compounds, betaine or L-carnitine.</text>
</comment>
<evidence type="ECO:0000256" key="12">
    <source>
        <dbReference type="ARBA" id="ARBA00023136"/>
    </source>
</evidence>
<dbReference type="STRING" id="1348612.A0A397GRU5"/>
<dbReference type="InterPro" id="IPR000960">
    <property type="entry name" value="Flavin_mOase"/>
</dbReference>
<comment type="catalytic activity">
    <reaction evidence="21">
        <text>trimethylamine + NADPH + O2 = trimethylamine N-oxide + NADP(+) + H2O</text>
        <dbReference type="Rhea" id="RHEA:31979"/>
        <dbReference type="ChEBI" id="CHEBI:15377"/>
        <dbReference type="ChEBI" id="CHEBI:15379"/>
        <dbReference type="ChEBI" id="CHEBI:15724"/>
        <dbReference type="ChEBI" id="CHEBI:57783"/>
        <dbReference type="ChEBI" id="CHEBI:58349"/>
        <dbReference type="ChEBI" id="CHEBI:58389"/>
        <dbReference type="EC" id="1.14.13.148"/>
    </reaction>
    <physiologicalReaction direction="left-to-right" evidence="21">
        <dbReference type="Rhea" id="RHEA:31980"/>
    </physiologicalReaction>
</comment>
<dbReference type="AlphaFoldDB" id="A0A397GRU5"/>
<evidence type="ECO:0000256" key="10">
    <source>
        <dbReference type="ARBA" id="ARBA00023002"/>
    </source>
</evidence>
<dbReference type="InterPro" id="IPR050346">
    <property type="entry name" value="FMO-like"/>
</dbReference>
<keyword evidence="4" id="KW-0285">Flavoprotein</keyword>
<keyword evidence="6" id="KW-0256">Endoplasmic reticulum</keyword>
<comment type="catalytic activity">
    <reaction evidence="19">
        <text>hypotaurine + NADH + O2 + H(+) = taurine + NAD(+) + H2O</text>
        <dbReference type="Rhea" id="RHEA:74111"/>
        <dbReference type="ChEBI" id="CHEBI:15377"/>
        <dbReference type="ChEBI" id="CHEBI:15378"/>
        <dbReference type="ChEBI" id="CHEBI:15379"/>
        <dbReference type="ChEBI" id="CHEBI:57540"/>
        <dbReference type="ChEBI" id="CHEBI:57853"/>
        <dbReference type="ChEBI" id="CHEBI:57945"/>
        <dbReference type="ChEBI" id="CHEBI:507393"/>
        <dbReference type="EC" id="1.14.13.8"/>
    </reaction>
    <physiologicalReaction direction="left-to-right" evidence="19">
        <dbReference type="Rhea" id="RHEA:74112"/>
    </physiologicalReaction>
</comment>
<comment type="subcellular location">
    <subcellularLocation>
        <location evidence="2">Endoplasmic reticulum membrane</location>
        <topology evidence="2">Single-pass membrane protein</topology>
    </subcellularLocation>
</comment>
<evidence type="ECO:0000256" key="19">
    <source>
        <dbReference type="ARBA" id="ARBA00047338"/>
    </source>
</evidence>
<evidence type="ECO:0000256" key="3">
    <source>
        <dbReference type="ARBA" id="ARBA00009183"/>
    </source>
</evidence>
<evidence type="ECO:0000256" key="2">
    <source>
        <dbReference type="ARBA" id="ARBA00004389"/>
    </source>
</evidence>
<evidence type="ECO:0000256" key="5">
    <source>
        <dbReference type="ARBA" id="ARBA00022692"/>
    </source>
</evidence>
<keyword evidence="5 23" id="KW-0812">Transmembrane</keyword>
<dbReference type="InterPro" id="IPR036188">
    <property type="entry name" value="FAD/NAD-bd_sf"/>
</dbReference>
<dbReference type="SUPFAM" id="SSF51905">
    <property type="entry name" value="FAD/NAD(P)-binding domain"/>
    <property type="match status" value="2"/>
</dbReference>
<dbReference type="GO" id="GO:0034899">
    <property type="term" value="F:trimethylamine monooxygenase activity"/>
    <property type="evidence" value="ECO:0007669"/>
    <property type="project" value="UniProtKB-EC"/>
</dbReference>
<gene>
    <name evidence="24" type="ORF">Glove_461g52</name>
</gene>
<evidence type="ECO:0000313" key="25">
    <source>
        <dbReference type="Proteomes" id="UP000266861"/>
    </source>
</evidence>
<evidence type="ECO:0000256" key="20">
    <source>
        <dbReference type="ARBA" id="ARBA00048041"/>
    </source>
</evidence>
<evidence type="ECO:0000256" key="16">
    <source>
        <dbReference type="ARBA" id="ARBA00034554"/>
    </source>
</evidence>
<name>A0A397GRU5_9GLOM</name>
<dbReference type="EC" id="1.14.13.148" evidence="14"/>
<dbReference type="Pfam" id="PF00743">
    <property type="entry name" value="FMO-like"/>
    <property type="match status" value="1"/>
</dbReference>
<comment type="catalytic activity">
    <reaction evidence="20">
        <text>hypotaurine + NADPH + O2 + H(+) = taurine + NADP(+) + H2O</text>
        <dbReference type="Rhea" id="RHEA:69819"/>
        <dbReference type="ChEBI" id="CHEBI:15377"/>
        <dbReference type="ChEBI" id="CHEBI:15378"/>
        <dbReference type="ChEBI" id="CHEBI:15379"/>
        <dbReference type="ChEBI" id="CHEBI:57783"/>
        <dbReference type="ChEBI" id="CHEBI:57853"/>
        <dbReference type="ChEBI" id="CHEBI:58349"/>
        <dbReference type="ChEBI" id="CHEBI:507393"/>
        <dbReference type="EC" id="1.14.13.8"/>
    </reaction>
    <physiologicalReaction direction="left-to-right" evidence="20">
        <dbReference type="Rhea" id="RHEA:69820"/>
    </physiologicalReaction>
</comment>
<dbReference type="PIRSF" id="PIRSF000332">
    <property type="entry name" value="FMO"/>
    <property type="match status" value="1"/>
</dbReference>
<evidence type="ECO:0000256" key="17">
    <source>
        <dbReference type="ARBA" id="ARBA00034561"/>
    </source>
</evidence>
<reference evidence="24 25" key="1">
    <citation type="submission" date="2018-08" db="EMBL/GenBank/DDBJ databases">
        <title>Genome and evolution of the arbuscular mycorrhizal fungus Diversispora epigaea (formerly Glomus versiforme) and its bacterial endosymbionts.</title>
        <authorList>
            <person name="Sun X."/>
            <person name="Fei Z."/>
            <person name="Harrison M."/>
        </authorList>
    </citation>
    <scope>NUCLEOTIDE SEQUENCE [LARGE SCALE GENOMIC DNA]</scope>
    <source>
        <strain evidence="24 25">IT104</strain>
    </source>
</reference>
<sequence length="571" mass="66633">MVESNEKRIAIIGAGISGLASVKECLDNKLIPICFEQNSFIGGHWKTEEKNKYNQDFYSAIYKNLITNTSKEMTAYSDFPMPAEWPTFLDCPLVEKYIEMYAKKFNLSPHIKLNTKVINVSILDDKRWKIKYITQDQNNKNNKNDKNNITQNEEKEEIFDYVMVCNGHHHHLKFPKFKGMDKFKGEQIHSRSYNDPEDFKNKRVLIVGSGNSGLDIAVQLSSVTSQVYLSLRSGRLPWIIPHHLKGKPLDHYSRFIIYAIPPKIRQKLISKAILDTFDPLPTYLENSKPIDPIFTTISIYVNTGIFKCIRNGSVIVKPNIRELKSKEDEESNQENNQVEFVDESIIEDIDVIIYATGYKLDFPFLDKNIFTGGDKIEQEYGEKYQENLVWLYKRIFPVNHPNIAFIGLVYGVEAHIPLSEMQARYVVNQIKGLINPLPPPHEMDKSIHQYYKENERIYSDPERHTFHAPNLLYLDELSKEIGCYPYPWEIIKKFGFMFYWKFIIFGMATPHQHRLLGRNSLSGAKEAILICNNNDRSKNKNSIFRILLSFIVLLIIFIQLWRKFYNNNNLE</sequence>
<comment type="similarity">
    <text evidence="3">Belongs to the FMO family.</text>
</comment>
<evidence type="ECO:0000256" key="6">
    <source>
        <dbReference type="ARBA" id="ARBA00022824"/>
    </source>
</evidence>
<dbReference type="GO" id="GO:0005789">
    <property type="term" value="C:endoplasmic reticulum membrane"/>
    <property type="evidence" value="ECO:0007669"/>
    <property type="project" value="UniProtKB-SubCell"/>
</dbReference>
<evidence type="ECO:0000313" key="24">
    <source>
        <dbReference type="EMBL" id="RHZ52388.1"/>
    </source>
</evidence>